<evidence type="ECO:0000256" key="2">
    <source>
        <dbReference type="ARBA" id="ARBA00022695"/>
    </source>
</evidence>
<dbReference type="Pfam" id="PF17917">
    <property type="entry name" value="RT_RNaseH"/>
    <property type="match status" value="1"/>
</dbReference>
<dbReference type="Gene3D" id="3.10.20.370">
    <property type="match status" value="1"/>
</dbReference>
<protein>
    <recommendedName>
        <fullName evidence="7">Reverse transcriptase RNase H-like domain-containing protein</fullName>
    </recommendedName>
</protein>
<sequence>MYVHIEIRQQEGDEWRPVMHASMALNGTEKRYAQIEKEALAITWACEKFHNHILGENVTILRDHKPLVPLLQSKPLADLTARFQRLRMRLI</sequence>
<evidence type="ECO:0000256" key="3">
    <source>
        <dbReference type="ARBA" id="ARBA00022722"/>
    </source>
</evidence>
<evidence type="ECO:0000259" key="7">
    <source>
        <dbReference type="Pfam" id="PF17917"/>
    </source>
</evidence>
<dbReference type="PANTHER" id="PTHR37984:SF5">
    <property type="entry name" value="PROTEIN NYNRIN-LIKE"/>
    <property type="match status" value="1"/>
</dbReference>
<organism evidence="8 9">
    <name type="scientific">Dryococelus australis</name>
    <dbReference type="NCBI Taxonomy" id="614101"/>
    <lineage>
        <taxon>Eukaryota</taxon>
        <taxon>Metazoa</taxon>
        <taxon>Ecdysozoa</taxon>
        <taxon>Arthropoda</taxon>
        <taxon>Hexapoda</taxon>
        <taxon>Insecta</taxon>
        <taxon>Pterygota</taxon>
        <taxon>Neoptera</taxon>
        <taxon>Polyneoptera</taxon>
        <taxon>Phasmatodea</taxon>
        <taxon>Verophasmatodea</taxon>
        <taxon>Anareolatae</taxon>
        <taxon>Phasmatidae</taxon>
        <taxon>Eurycanthinae</taxon>
        <taxon>Dryococelus</taxon>
    </lineage>
</organism>
<keyword evidence="6" id="KW-0695">RNA-directed DNA polymerase</keyword>
<keyword evidence="2" id="KW-0548">Nucleotidyltransferase</keyword>
<gene>
    <name evidence="8" type="ORF">PR048_032920</name>
</gene>
<proteinExistence type="predicted"/>
<evidence type="ECO:0000256" key="5">
    <source>
        <dbReference type="ARBA" id="ARBA00022801"/>
    </source>
</evidence>
<dbReference type="InterPro" id="IPR043502">
    <property type="entry name" value="DNA/RNA_pol_sf"/>
</dbReference>
<dbReference type="PANTHER" id="PTHR37984">
    <property type="entry name" value="PROTEIN CBG26694"/>
    <property type="match status" value="1"/>
</dbReference>
<dbReference type="InterPro" id="IPR041373">
    <property type="entry name" value="RT_RNaseH"/>
</dbReference>
<comment type="caution">
    <text evidence="8">The sequence shown here is derived from an EMBL/GenBank/DDBJ whole genome shotgun (WGS) entry which is preliminary data.</text>
</comment>
<dbReference type="SUPFAM" id="SSF56672">
    <property type="entry name" value="DNA/RNA polymerases"/>
    <property type="match status" value="1"/>
</dbReference>
<name>A0ABQ9G6R6_9NEOP</name>
<evidence type="ECO:0000313" key="8">
    <source>
        <dbReference type="EMBL" id="KAJ8867058.1"/>
    </source>
</evidence>
<keyword evidence="3" id="KW-0540">Nuclease</keyword>
<feature type="domain" description="Reverse transcriptase RNase H-like" evidence="7">
    <location>
        <begin position="9"/>
        <end position="90"/>
    </location>
</feature>
<keyword evidence="5" id="KW-0378">Hydrolase</keyword>
<evidence type="ECO:0000256" key="6">
    <source>
        <dbReference type="ARBA" id="ARBA00022918"/>
    </source>
</evidence>
<reference evidence="8 9" key="1">
    <citation type="submission" date="2023-02" db="EMBL/GenBank/DDBJ databases">
        <title>LHISI_Scaffold_Assembly.</title>
        <authorList>
            <person name="Stuart O.P."/>
            <person name="Cleave R."/>
            <person name="Magrath M.J.L."/>
            <person name="Mikheyev A.S."/>
        </authorList>
    </citation>
    <scope>NUCLEOTIDE SEQUENCE [LARGE SCALE GENOMIC DNA]</scope>
    <source>
        <strain evidence="8">Daus_M_001</strain>
        <tissue evidence="8">Leg muscle</tissue>
    </source>
</reference>
<keyword evidence="9" id="KW-1185">Reference proteome</keyword>
<evidence type="ECO:0000256" key="4">
    <source>
        <dbReference type="ARBA" id="ARBA00022759"/>
    </source>
</evidence>
<dbReference type="InterPro" id="IPR050951">
    <property type="entry name" value="Retrovirus_Pol_polyprotein"/>
</dbReference>
<dbReference type="EMBL" id="JARBHB010000016">
    <property type="protein sequence ID" value="KAJ8867058.1"/>
    <property type="molecule type" value="Genomic_DNA"/>
</dbReference>
<keyword evidence="1" id="KW-0808">Transferase</keyword>
<evidence type="ECO:0000313" key="9">
    <source>
        <dbReference type="Proteomes" id="UP001159363"/>
    </source>
</evidence>
<evidence type="ECO:0000256" key="1">
    <source>
        <dbReference type="ARBA" id="ARBA00022679"/>
    </source>
</evidence>
<dbReference type="Proteomes" id="UP001159363">
    <property type="component" value="Chromosome 15"/>
</dbReference>
<keyword evidence="4" id="KW-0255">Endonuclease</keyword>
<accession>A0ABQ9G6R6</accession>